<evidence type="ECO:0000313" key="3">
    <source>
        <dbReference type="Proteomes" id="UP000008908"/>
    </source>
</evidence>
<dbReference type="HOGENOM" id="CLU_043257_0_0_10"/>
<dbReference type="InterPro" id="IPR007534">
    <property type="entry name" value="LuxE"/>
</dbReference>
<protein>
    <submittedName>
        <fullName evidence="2">Acyl protein synthase/acyl-CoA reductase-like protein</fullName>
    </submittedName>
</protein>
<dbReference type="SUPFAM" id="SSF56801">
    <property type="entry name" value="Acetyl-CoA synthetase-like"/>
    <property type="match status" value="1"/>
</dbReference>
<dbReference type="eggNOG" id="COG0318">
    <property type="taxonomic scope" value="Bacteria"/>
</dbReference>
<dbReference type="STRING" id="886377.Murru_0989"/>
<evidence type="ECO:0000259" key="1">
    <source>
        <dbReference type="Pfam" id="PF04443"/>
    </source>
</evidence>
<gene>
    <name evidence="2" type="ordered locus">Murru_0989</name>
</gene>
<dbReference type="Proteomes" id="UP000008908">
    <property type="component" value="Chromosome"/>
</dbReference>
<sequence length="328" mass="37266">MKQFDTHRIFNIGNTDEFNALALDVFRFQYENNEVYSAFCDYLKKSPQNVSHYLQIPFLPISFFKTHKVLSSSKTPETIFTSSGTTQSTTSKHFVPDITIYEESFLQAFKQFYGKPEDFCILALLPSYLEREGSSLIYMVNNLIEKSEHPSSGFYLHNLEELHQKLQELEKNEVKTLLIGVSFALLDLAEQFPTALKNTIVMETGGMKGRRKELIREELHQILKEGLGVNKIHSEYGMTELLSQAYSKGNGLFQTPTWMKIITRDTEDPLTIQPNGKTGGINVIDLANIYSCSFIATQDLGKTHPNGAFEVLGRFDNSDIRGCNLMVL</sequence>
<feature type="domain" description="Acyl-protein synthetase LuxE" evidence="1">
    <location>
        <begin position="18"/>
        <end position="326"/>
    </location>
</feature>
<accession>G2PLK4</accession>
<dbReference type="AlphaFoldDB" id="G2PLK4"/>
<proteinExistence type="predicted"/>
<dbReference type="KEGG" id="mrs:Murru_0989"/>
<organism evidence="2 3">
    <name type="scientific">Allomuricauda ruestringensis (strain DSM 13258 / CIP 107369 / LMG 19739 / B1)</name>
    <name type="common">Muricauda ruestringensis</name>
    <dbReference type="NCBI Taxonomy" id="886377"/>
    <lineage>
        <taxon>Bacteria</taxon>
        <taxon>Pseudomonadati</taxon>
        <taxon>Bacteroidota</taxon>
        <taxon>Flavobacteriia</taxon>
        <taxon>Flavobacteriales</taxon>
        <taxon>Flavobacteriaceae</taxon>
        <taxon>Flagellimonas</taxon>
    </lineage>
</organism>
<reference evidence="3" key="1">
    <citation type="submission" date="2011-08" db="EMBL/GenBank/DDBJ databases">
        <title>The complete genome of Muricauda ruestringensis DSM 13258.</title>
        <authorList>
            <person name="Lucas S."/>
            <person name="Han J."/>
            <person name="Lapidus A."/>
            <person name="Bruce D."/>
            <person name="Goodwin L."/>
            <person name="Pitluck S."/>
            <person name="Peters L."/>
            <person name="Kyrpides N."/>
            <person name="Mavromatis K."/>
            <person name="Ivanova N."/>
            <person name="Ovchinnikova G."/>
            <person name="Teshima H."/>
            <person name="Detter J.C."/>
            <person name="Tapia R."/>
            <person name="Han C."/>
            <person name="Land M."/>
            <person name="Hauser L."/>
            <person name="Markowitz V."/>
            <person name="Cheng J.-F."/>
            <person name="Hugenholtz P."/>
            <person name="Woyke T."/>
            <person name="Wu D."/>
            <person name="Spring S."/>
            <person name="Schroeder M."/>
            <person name="Brambilla E."/>
            <person name="Klenk H.-P."/>
            <person name="Eisen J.A."/>
        </authorList>
    </citation>
    <scope>NUCLEOTIDE SEQUENCE [LARGE SCALE GENOMIC DNA]</scope>
    <source>
        <strain evidence="3">DSM 13258 / LMG 19739 / B1</strain>
    </source>
</reference>
<name>G2PLK4_ALLRU</name>
<dbReference type="Pfam" id="PF04443">
    <property type="entry name" value="LuxE"/>
    <property type="match status" value="1"/>
</dbReference>
<dbReference type="EMBL" id="CP002999">
    <property type="protein sequence ID" value="AEM70036.1"/>
    <property type="molecule type" value="Genomic_DNA"/>
</dbReference>
<reference evidence="2 3" key="2">
    <citation type="journal article" date="2012" name="Stand. Genomic Sci.">
        <title>Complete genome sequence of the facultatively anaerobic, appendaged bacterium Muricauda ruestringensis type strain (B1(T)).</title>
        <authorList>
            <person name="Huntemann M."/>
            <person name="Teshima H."/>
            <person name="Lapidus A."/>
            <person name="Nolan M."/>
            <person name="Lucas S."/>
            <person name="Hammon N."/>
            <person name="Deshpande S."/>
            <person name="Cheng J.F."/>
            <person name="Tapia R."/>
            <person name="Goodwin L.A."/>
            <person name="Pitluck S."/>
            <person name="Liolios K."/>
            <person name="Pagani I."/>
            <person name="Ivanova N."/>
            <person name="Mavromatis K."/>
            <person name="Mikhailova N."/>
            <person name="Pati A."/>
            <person name="Chen A."/>
            <person name="Palaniappan K."/>
            <person name="Land M."/>
            <person name="Hauser L."/>
            <person name="Pan C."/>
            <person name="Brambilla E.M."/>
            <person name="Rohde M."/>
            <person name="Spring S."/>
            <person name="Goker M."/>
            <person name="Detter J.C."/>
            <person name="Bristow J."/>
            <person name="Eisen J.A."/>
            <person name="Markowitz V."/>
            <person name="Hugenholtz P."/>
            <person name="Kyrpides N.C."/>
            <person name="Klenk H.P."/>
            <person name="Woyke T."/>
        </authorList>
    </citation>
    <scope>NUCLEOTIDE SEQUENCE [LARGE SCALE GENOMIC DNA]</scope>
    <source>
        <strain evidence="3">DSM 13258 / LMG 19739 / B1</strain>
    </source>
</reference>
<dbReference type="RefSeq" id="WP_014032318.1">
    <property type="nucleotide sequence ID" value="NC_015945.1"/>
</dbReference>
<dbReference type="GO" id="GO:0047474">
    <property type="term" value="F:long-chain fatty acid--protein ligase activity"/>
    <property type="evidence" value="ECO:0007669"/>
    <property type="project" value="InterPro"/>
</dbReference>
<dbReference type="GO" id="GO:0008218">
    <property type="term" value="P:bioluminescence"/>
    <property type="evidence" value="ECO:0007669"/>
    <property type="project" value="InterPro"/>
</dbReference>
<evidence type="ECO:0000313" key="2">
    <source>
        <dbReference type="EMBL" id="AEM70036.1"/>
    </source>
</evidence>
<dbReference type="OrthoDB" id="182577at2"/>
<keyword evidence="3" id="KW-1185">Reference proteome</keyword>